<dbReference type="Pfam" id="PF13873">
    <property type="entry name" value="Myb_DNA-bind_5"/>
    <property type="match status" value="1"/>
</dbReference>
<evidence type="ECO:0000256" key="1">
    <source>
        <dbReference type="ARBA" id="ARBA00011764"/>
    </source>
</evidence>
<dbReference type="Proteomes" id="UP000770661">
    <property type="component" value="Unassembled WGS sequence"/>
</dbReference>
<organism evidence="5 6">
    <name type="scientific">Chionoecetes opilio</name>
    <name type="common">Atlantic snow crab</name>
    <name type="synonym">Cancer opilio</name>
    <dbReference type="NCBI Taxonomy" id="41210"/>
    <lineage>
        <taxon>Eukaryota</taxon>
        <taxon>Metazoa</taxon>
        <taxon>Ecdysozoa</taxon>
        <taxon>Arthropoda</taxon>
        <taxon>Crustacea</taxon>
        <taxon>Multicrustacea</taxon>
        <taxon>Malacostraca</taxon>
        <taxon>Eumalacostraca</taxon>
        <taxon>Eucarida</taxon>
        <taxon>Decapoda</taxon>
        <taxon>Pleocyemata</taxon>
        <taxon>Brachyura</taxon>
        <taxon>Eubrachyura</taxon>
        <taxon>Majoidea</taxon>
        <taxon>Majidae</taxon>
        <taxon>Chionoecetes</taxon>
    </lineage>
</organism>
<protein>
    <recommendedName>
        <fullName evidence="2">Regulatory protein zeste</fullName>
    </recommendedName>
</protein>
<keyword evidence="6" id="KW-1185">Reference proteome</keyword>
<evidence type="ECO:0000313" key="5">
    <source>
        <dbReference type="EMBL" id="KAG0727678.1"/>
    </source>
</evidence>
<evidence type="ECO:0000259" key="4">
    <source>
        <dbReference type="Pfam" id="PF13873"/>
    </source>
</evidence>
<evidence type="ECO:0000313" key="6">
    <source>
        <dbReference type="Proteomes" id="UP000770661"/>
    </source>
</evidence>
<proteinExistence type="predicted"/>
<comment type="subunit">
    <text evidence="1">Self-associates forming complexes of several hundred monomers.</text>
</comment>
<dbReference type="InterPro" id="IPR028002">
    <property type="entry name" value="Myb_DNA-bind_5"/>
</dbReference>
<accession>A0A8J4YJ69</accession>
<dbReference type="OrthoDB" id="6769707at2759"/>
<dbReference type="EMBL" id="JACEEZ010003082">
    <property type="protein sequence ID" value="KAG0727678.1"/>
    <property type="molecule type" value="Genomic_DNA"/>
</dbReference>
<sequence length="153" mass="17135">MPLPLLSAATSESKGTGIHHLPVIDTKVSRVAGHPMGPMGHRVRMGCQQLSVCLTPKLRDRQDRETLAQLPFTIQDNMPPDIIMHTSQEEPSPKRRKSNWSADETIYLLQLINAKKMIIRGRYGKKVTSQDKKRAWVEVAEAVTSCGPVVELR</sequence>
<evidence type="ECO:0000256" key="3">
    <source>
        <dbReference type="ARBA" id="ARBA00025466"/>
    </source>
</evidence>
<dbReference type="AlphaFoldDB" id="A0A8J4YJ69"/>
<evidence type="ECO:0000256" key="2">
    <source>
        <dbReference type="ARBA" id="ARBA00016807"/>
    </source>
</evidence>
<comment type="function">
    <text evidence="3">Involved in transvection phenomena (= synapsis-dependent gene expression), where the synaptic pairing of chromosomes carrying genes with which zeste interacts influences the expression of these genes. Zeste binds to DNA and stimulates transcription from a nearby promoter.</text>
</comment>
<gene>
    <name evidence="5" type="ORF">GWK47_034159</name>
</gene>
<feature type="domain" description="Myb/SANT-like DNA-binding" evidence="4">
    <location>
        <begin position="96"/>
        <end position="149"/>
    </location>
</feature>
<reference evidence="5" key="1">
    <citation type="submission" date="2020-07" db="EMBL/GenBank/DDBJ databases">
        <title>The High-quality genome of the commercially important snow crab, Chionoecetes opilio.</title>
        <authorList>
            <person name="Jeong J.-H."/>
            <person name="Ryu S."/>
        </authorList>
    </citation>
    <scope>NUCLEOTIDE SEQUENCE</scope>
    <source>
        <strain evidence="5">MADBK_172401_WGS</strain>
        <tissue evidence="5">Digestive gland</tissue>
    </source>
</reference>
<comment type="caution">
    <text evidence="5">The sequence shown here is derived from an EMBL/GenBank/DDBJ whole genome shotgun (WGS) entry which is preliminary data.</text>
</comment>
<name>A0A8J4YJ69_CHIOP</name>